<evidence type="ECO:0000313" key="4">
    <source>
        <dbReference type="Proteomes" id="UP000266441"/>
    </source>
</evidence>
<dbReference type="EMBL" id="QWET01000033">
    <property type="protein sequence ID" value="RIH62857.1"/>
    <property type="molecule type" value="Genomic_DNA"/>
</dbReference>
<dbReference type="AlphaFoldDB" id="A0A399CTD5"/>
<organism evidence="3 4">
    <name type="scientific">Mariniphaga sediminis</name>
    <dbReference type="NCBI Taxonomy" id="1628158"/>
    <lineage>
        <taxon>Bacteria</taxon>
        <taxon>Pseudomonadati</taxon>
        <taxon>Bacteroidota</taxon>
        <taxon>Bacteroidia</taxon>
        <taxon>Marinilabiliales</taxon>
        <taxon>Prolixibacteraceae</taxon>
        <taxon>Mariniphaga</taxon>
    </lineage>
</organism>
<dbReference type="InterPro" id="IPR008929">
    <property type="entry name" value="Chondroitin_lyas"/>
</dbReference>
<dbReference type="Gene3D" id="1.50.10.100">
    <property type="entry name" value="Chondroitin AC/alginate lyase"/>
    <property type="match status" value="1"/>
</dbReference>
<gene>
    <name evidence="3" type="ORF">D1164_22770</name>
</gene>
<evidence type="ECO:0000259" key="2">
    <source>
        <dbReference type="Pfam" id="PF07940"/>
    </source>
</evidence>
<dbReference type="Proteomes" id="UP000266441">
    <property type="component" value="Unassembled WGS sequence"/>
</dbReference>
<dbReference type="GO" id="GO:0030313">
    <property type="term" value="C:cell envelope"/>
    <property type="evidence" value="ECO:0007669"/>
    <property type="project" value="UniProtKB-SubCell"/>
</dbReference>
<protein>
    <recommendedName>
        <fullName evidence="2">Heparinase II/III-like C-terminal domain-containing protein</fullName>
    </recommendedName>
</protein>
<comment type="subcellular location">
    <subcellularLocation>
        <location evidence="1">Cell envelope</location>
    </subcellularLocation>
</comment>
<keyword evidence="4" id="KW-1185">Reference proteome</keyword>
<name>A0A399CTD5_9BACT</name>
<feature type="domain" description="Heparinase II/III-like C-terminal" evidence="2">
    <location>
        <begin position="438"/>
        <end position="558"/>
    </location>
</feature>
<dbReference type="OrthoDB" id="9793856at2"/>
<reference evidence="3 4" key="1">
    <citation type="journal article" date="2015" name="Int. J. Syst. Evol. Microbiol.">
        <title>Mariniphaga sediminis sp. nov., isolated from coastal sediment.</title>
        <authorList>
            <person name="Wang F.Q."/>
            <person name="Shen Q.Y."/>
            <person name="Chen G.J."/>
            <person name="Du Z.J."/>
        </authorList>
    </citation>
    <scope>NUCLEOTIDE SEQUENCE [LARGE SCALE GENOMIC DNA]</scope>
    <source>
        <strain evidence="3 4">SY21</strain>
    </source>
</reference>
<dbReference type="SUPFAM" id="SSF48230">
    <property type="entry name" value="Chondroitin AC/alginate lyase"/>
    <property type="match status" value="1"/>
</dbReference>
<dbReference type="Pfam" id="PF07940">
    <property type="entry name" value="Hepar_II_III_C"/>
    <property type="match status" value="1"/>
</dbReference>
<proteinExistence type="predicted"/>
<accession>A0A399CTD5</accession>
<evidence type="ECO:0000313" key="3">
    <source>
        <dbReference type="EMBL" id="RIH62857.1"/>
    </source>
</evidence>
<dbReference type="GO" id="GO:0016829">
    <property type="term" value="F:lyase activity"/>
    <property type="evidence" value="ECO:0007669"/>
    <property type="project" value="InterPro"/>
</dbReference>
<dbReference type="Gene3D" id="2.70.98.70">
    <property type="match status" value="1"/>
</dbReference>
<comment type="caution">
    <text evidence="3">The sequence shown here is derived from an EMBL/GenBank/DDBJ whole genome shotgun (WGS) entry which is preliminary data.</text>
</comment>
<evidence type="ECO:0000256" key="1">
    <source>
        <dbReference type="ARBA" id="ARBA00004196"/>
    </source>
</evidence>
<dbReference type="RefSeq" id="WP_119352216.1">
    <property type="nucleotide sequence ID" value="NZ_QWET01000033.1"/>
</dbReference>
<dbReference type="InterPro" id="IPR012480">
    <property type="entry name" value="Hepar_II_III_C"/>
</dbReference>
<sequence>MVLKYYVKAFSLFTTILLNVTVLAGTYTPRNILYQKSQEVDLAGKIALDDSWVQLPSYTDRSFWSEIPENLKDSYIKRAEQYFDYNWPSVKATDYLEFIRSGDRRQEIFGAPKSALVSLIMGELMEGEGRFLDQIINGVWFYCEQGWWGWSAHMYLQKAPIGLPDVEDHTIDLNVGDMANILSWAWYFFHEEFDKVHPLISKRLKDELTEKVIDPYLERADFWWMGIEDQSHINNWNPWINYNMLNCIMLIEDDAGRKMKGVQKIIRSLDVFINSYPDDGACNEGPQYWGAASADLFKSLSLLKRMSGGLLDIFDNTLIKNMGSYIYKVYIHYPYFVNFGDADAKTSSSPLVIYLYGKAIGDTTMQKFGAFLARESSWGTGPFGGDPGMQIYSLMKRDELLSSEASEPLIGHFWLPDTEQAGARDNEGTYSGFYFAAKGGFNAESHNHNDAGSFVMYYNGQPVLIDVGREKYTAKTFGSGRYKIWAMQSQYHNLPRINGVDQSPGKDFKVYNTTFQNHKNRAVFSTDISSAYPKEAAVGSWIRTYTLEKGHAFKITDQYKLLAVKDEATSLNFMTCFQASIKKPGIIQLEKGNTQLSLHYDETLLEPKLEFIEVTDEKLKQYWPDGLSRLVFKLKSKKLSGKTTIKISE</sequence>